<feature type="region of interest" description="Disordered" evidence="1">
    <location>
        <begin position="357"/>
        <end position="384"/>
    </location>
</feature>
<dbReference type="AlphaFoldDB" id="A0A8K0PJH9"/>
<keyword evidence="3" id="KW-1185">Reference proteome</keyword>
<evidence type="ECO:0000313" key="2">
    <source>
        <dbReference type="EMBL" id="KAG8630542.1"/>
    </source>
</evidence>
<feature type="compositionally biased region" description="Basic and acidic residues" evidence="1">
    <location>
        <begin position="357"/>
        <end position="370"/>
    </location>
</feature>
<reference evidence="2" key="1">
    <citation type="submission" date="2021-07" db="EMBL/GenBank/DDBJ databases">
        <title>Elsinoe batatas strain:CRI-CJ2 Genome sequencing and assembly.</title>
        <authorList>
            <person name="Huang L."/>
        </authorList>
    </citation>
    <scope>NUCLEOTIDE SEQUENCE</scope>
    <source>
        <strain evidence="2">CRI-CJ2</strain>
    </source>
</reference>
<dbReference type="Gene3D" id="2.60.40.640">
    <property type="match status" value="1"/>
</dbReference>
<organism evidence="2 3">
    <name type="scientific">Elsinoe batatas</name>
    <dbReference type="NCBI Taxonomy" id="2601811"/>
    <lineage>
        <taxon>Eukaryota</taxon>
        <taxon>Fungi</taxon>
        <taxon>Dikarya</taxon>
        <taxon>Ascomycota</taxon>
        <taxon>Pezizomycotina</taxon>
        <taxon>Dothideomycetes</taxon>
        <taxon>Dothideomycetidae</taxon>
        <taxon>Myriangiales</taxon>
        <taxon>Elsinoaceae</taxon>
        <taxon>Elsinoe</taxon>
    </lineage>
</organism>
<evidence type="ECO:0000256" key="1">
    <source>
        <dbReference type="SAM" id="MobiDB-lite"/>
    </source>
</evidence>
<dbReference type="EMBL" id="JAESVG020000002">
    <property type="protein sequence ID" value="KAG8630542.1"/>
    <property type="molecule type" value="Genomic_DNA"/>
</dbReference>
<sequence>MVYASSVSSNEASSPSNNKRSVADKLRMKGTRPQIRIAIDGAEDSWVMTYSTLDRIEGKVYITCPVKTNIESLSIDFIGTTKTFVEKLSTATAISGRTEAMHQFLKLSQPIPQTSWPTGRVLEANRTYEFKFIFVVPAQLLPRICRHNVTSSTVQQEHLKLPPSLGDRTVSGRGKTLLDDISPDMARIKYGIVVAIQESDTNGPFYEPVTKIKKVRIVPAVDEAPPLTVEGPNSDYRLRAEKDIRKNIFKPKLGTLVVEAAQPKSLRVPSHKSEEASIESTVATINLRFDPADAKAQPPKLGSLGTKLKTTTFFSSSARCRVPSKNDMQWDFSQGMHSESISLASRCMSMVKWDFHEDNSRPNSPERRDSTSSTSSVQGGPIEASSKYRGHGYYTAKVLVPISLPANKAWIPTFHSCLVSRAYALYMHLNVASGTMGGIDLKIPVQISSEGNPDVLTETRNSLTLEEQAIEAFDADEFFLPRTISPMDARLALNSNLGNQASTDLPPEYDAFPRTGSRIPVVV</sequence>
<dbReference type="InterPro" id="IPR039634">
    <property type="entry name" value="Bul1-like"/>
</dbReference>
<accession>A0A8K0PJH9</accession>
<proteinExistence type="predicted"/>
<dbReference type="InterPro" id="IPR014752">
    <property type="entry name" value="Arrestin-like_C"/>
</dbReference>
<evidence type="ECO:0008006" key="4">
    <source>
        <dbReference type="Google" id="ProtNLM"/>
    </source>
</evidence>
<feature type="region of interest" description="Disordered" evidence="1">
    <location>
        <begin position="1"/>
        <end position="26"/>
    </location>
</feature>
<protein>
    <recommendedName>
        <fullName evidence="4">Arrestin-like N-terminal domain-containing protein</fullName>
    </recommendedName>
</protein>
<name>A0A8K0PJH9_9PEZI</name>
<evidence type="ECO:0000313" key="3">
    <source>
        <dbReference type="Proteomes" id="UP000809789"/>
    </source>
</evidence>
<gene>
    <name evidence="2" type="ORF">KVT40_002161</name>
</gene>
<dbReference type="PANTHER" id="PTHR31904">
    <property type="entry name" value="BYPASS OF STOP CODON PROTEIN 5-RELATED"/>
    <property type="match status" value="1"/>
</dbReference>
<dbReference type="OrthoDB" id="2283785at2759"/>
<comment type="caution">
    <text evidence="2">The sequence shown here is derived from an EMBL/GenBank/DDBJ whole genome shotgun (WGS) entry which is preliminary data.</text>
</comment>
<feature type="compositionally biased region" description="Low complexity" evidence="1">
    <location>
        <begin position="1"/>
        <end position="18"/>
    </location>
</feature>
<dbReference type="PANTHER" id="PTHR31904:SF1">
    <property type="entry name" value="BYPASS OF STOP CODON PROTEIN 5-RELATED"/>
    <property type="match status" value="1"/>
</dbReference>
<dbReference type="Proteomes" id="UP000809789">
    <property type="component" value="Unassembled WGS sequence"/>
</dbReference>